<sequence>MNDGRISRATNPDSAILAAVDGSASSYQAVAWAAAEAALHHRALHIVTSMAIRTGSGPGISLGEADLEWLRGDGERILAEATRVARTAAPGAETSITTEVTFELIIPTLLERSSHAWMLVVGSRGLGAFQRGLLGSVSTATTHHARCPVAVIHGIAAIDAVSAQLPVLVGVDGTDNSVAAVEVAFDEASRRKVDVVALHAWSDTSGLDVPVRGWDGARESAEAVLAESLAGWADRYPDVAVRRVVTADRPGRSLLDESSNAQLVVVGSHGRGGFSSMLLGSTSNTLLHSVDVPLIVVRAR</sequence>
<keyword evidence="4" id="KW-1185">Reference proteome</keyword>
<reference evidence="3 4" key="1">
    <citation type="submission" date="2024-06" db="EMBL/GenBank/DDBJ databases">
        <title>The Natural Products Discovery Center: Release of the First 8490 Sequenced Strains for Exploring Actinobacteria Biosynthetic Diversity.</title>
        <authorList>
            <person name="Kalkreuter E."/>
            <person name="Kautsar S.A."/>
            <person name="Yang D."/>
            <person name="Bader C.D."/>
            <person name="Teijaro C.N."/>
            <person name="Fluegel L."/>
            <person name="Davis C.M."/>
            <person name="Simpson J.R."/>
            <person name="Lauterbach L."/>
            <person name="Steele A.D."/>
            <person name="Gui C."/>
            <person name="Meng S."/>
            <person name="Li G."/>
            <person name="Viehrig K."/>
            <person name="Ye F."/>
            <person name="Su P."/>
            <person name="Kiefer A.F."/>
            <person name="Nichols A."/>
            <person name="Cepeda A.J."/>
            <person name="Yan W."/>
            <person name="Fan B."/>
            <person name="Jiang Y."/>
            <person name="Adhikari A."/>
            <person name="Zheng C.-J."/>
            <person name="Schuster L."/>
            <person name="Cowan T.M."/>
            <person name="Smanski M.J."/>
            <person name="Chevrette M.G."/>
            <person name="De Carvalho L.P.S."/>
            <person name="Shen B."/>
        </authorList>
    </citation>
    <scope>NUCLEOTIDE SEQUENCE [LARGE SCALE GENOMIC DNA]</scope>
    <source>
        <strain evidence="3 4">NPDC019434</strain>
    </source>
</reference>
<protein>
    <submittedName>
        <fullName evidence="3">Universal stress protein</fullName>
    </submittedName>
</protein>
<comment type="similarity">
    <text evidence="1">Belongs to the universal stress protein A family.</text>
</comment>
<dbReference type="InterPro" id="IPR014729">
    <property type="entry name" value="Rossmann-like_a/b/a_fold"/>
</dbReference>
<evidence type="ECO:0000259" key="2">
    <source>
        <dbReference type="Pfam" id="PF00582"/>
    </source>
</evidence>
<dbReference type="Proteomes" id="UP001550535">
    <property type="component" value="Unassembled WGS sequence"/>
</dbReference>
<feature type="domain" description="UspA" evidence="2">
    <location>
        <begin position="167"/>
        <end position="298"/>
    </location>
</feature>
<evidence type="ECO:0000313" key="4">
    <source>
        <dbReference type="Proteomes" id="UP001550535"/>
    </source>
</evidence>
<proteinExistence type="inferred from homology"/>
<feature type="domain" description="UspA" evidence="2">
    <location>
        <begin position="16"/>
        <end position="153"/>
    </location>
</feature>
<evidence type="ECO:0000256" key="1">
    <source>
        <dbReference type="ARBA" id="ARBA00008791"/>
    </source>
</evidence>
<dbReference type="PRINTS" id="PR01438">
    <property type="entry name" value="UNVRSLSTRESS"/>
</dbReference>
<dbReference type="InterPro" id="IPR006016">
    <property type="entry name" value="UspA"/>
</dbReference>
<dbReference type="SUPFAM" id="SSF52402">
    <property type="entry name" value="Adenine nucleotide alpha hydrolases-like"/>
    <property type="match status" value="2"/>
</dbReference>
<name>A0ABV2X3J9_9NOCA</name>
<organism evidence="3 4">
    <name type="scientific">Nocardia niwae</name>
    <dbReference type="NCBI Taxonomy" id="626084"/>
    <lineage>
        <taxon>Bacteria</taxon>
        <taxon>Bacillati</taxon>
        <taxon>Actinomycetota</taxon>
        <taxon>Actinomycetes</taxon>
        <taxon>Mycobacteriales</taxon>
        <taxon>Nocardiaceae</taxon>
        <taxon>Nocardia</taxon>
    </lineage>
</organism>
<dbReference type="Gene3D" id="3.40.50.620">
    <property type="entry name" value="HUPs"/>
    <property type="match status" value="2"/>
</dbReference>
<dbReference type="PANTHER" id="PTHR31964">
    <property type="entry name" value="ADENINE NUCLEOTIDE ALPHA HYDROLASES-LIKE SUPERFAMILY PROTEIN"/>
    <property type="match status" value="1"/>
</dbReference>
<accession>A0ABV2X3J9</accession>
<evidence type="ECO:0000313" key="3">
    <source>
        <dbReference type="EMBL" id="MEU2120421.1"/>
    </source>
</evidence>
<gene>
    <name evidence="3" type="ORF">ABZ507_01205</name>
</gene>
<dbReference type="PANTHER" id="PTHR31964:SF113">
    <property type="entry name" value="USPA DOMAIN-CONTAINING PROTEIN"/>
    <property type="match status" value="1"/>
</dbReference>
<dbReference type="Pfam" id="PF00582">
    <property type="entry name" value="Usp"/>
    <property type="match status" value="2"/>
</dbReference>
<dbReference type="EMBL" id="JBEYBR010000002">
    <property type="protein sequence ID" value="MEU2120421.1"/>
    <property type="molecule type" value="Genomic_DNA"/>
</dbReference>
<comment type="caution">
    <text evidence="3">The sequence shown here is derived from an EMBL/GenBank/DDBJ whole genome shotgun (WGS) entry which is preliminary data.</text>
</comment>
<dbReference type="InterPro" id="IPR006015">
    <property type="entry name" value="Universal_stress_UspA"/>
</dbReference>
<dbReference type="RefSeq" id="WP_357989840.1">
    <property type="nucleotide sequence ID" value="NZ_JBEYBR010000002.1"/>
</dbReference>